<dbReference type="OrthoDB" id="9815829at2"/>
<dbReference type="SUPFAM" id="SSF53448">
    <property type="entry name" value="Nucleotide-diphospho-sugar transferases"/>
    <property type="match status" value="1"/>
</dbReference>
<keyword evidence="2" id="KW-0808">Transferase</keyword>
<dbReference type="GO" id="GO:0016758">
    <property type="term" value="F:hexosyltransferase activity"/>
    <property type="evidence" value="ECO:0007669"/>
    <property type="project" value="UniProtKB-ARBA"/>
</dbReference>
<evidence type="ECO:0000259" key="1">
    <source>
        <dbReference type="Pfam" id="PF00535"/>
    </source>
</evidence>
<keyword evidence="3" id="KW-1185">Reference proteome</keyword>
<dbReference type="PANTHER" id="PTHR22916">
    <property type="entry name" value="GLYCOSYLTRANSFERASE"/>
    <property type="match status" value="1"/>
</dbReference>
<name>A0A386HT35_9BACT</name>
<dbReference type="Gene3D" id="3.90.550.10">
    <property type="entry name" value="Spore Coat Polysaccharide Biosynthesis Protein SpsA, Chain A"/>
    <property type="match status" value="1"/>
</dbReference>
<dbReference type="InterPro" id="IPR029044">
    <property type="entry name" value="Nucleotide-diphossugar_trans"/>
</dbReference>
<evidence type="ECO:0000313" key="2">
    <source>
        <dbReference type="EMBL" id="AYD49045.1"/>
    </source>
</evidence>
<dbReference type="Pfam" id="PF00535">
    <property type="entry name" value="Glycos_transf_2"/>
    <property type="match status" value="1"/>
</dbReference>
<organism evidence="2 3">
    <name type="scientific">Arachidicoccus soli</name>
    <dbReference type="NCBI Taxonomy" id="2341117"/>
    <lineage>
        <taxon>Bacteria</taxon>
        <taxon>Pseudomonadati</taxon>
        <taxon>Bacteroidota</taxon>
        <taxon>Chitinophagia</taxon>
        <taxon>Chitinophagales</taxon>
        <taxon>Chitinophagaceae</taxon>
        <taxon>Arachidicoccus</taxon>
    </lineage>
</organism>
<sequence>MDGFSVIMPTYNQSVFLMRAVNSLLNQAFKKWELIIVNDGSTDNTELYIQDVLANVENVRYIKNKKNIGLGCSINKALDSAKYDYISYLPSDDFYFENHLEELYKIFHTSSDAVLVFTGMRYDTNDSLKATNDTETFTVRKGYSLQLVQTAHKKTKDRWVERSEFISEDLFYTFWNKLTPLGNFYALKKITCYWTSHPFQRHKIMSEKYGGNLNFYRGFYHVKTPLKIRVSNYKFVNEEISFSKFINVKRKAKKNGLKILIVGELGYNPERICGIEEAGHTLYGLWLDRPTYSHTNIGPFPFGNIKHINPNNYKEQVKKISPDIIYALLNFAVVDLAYEIMKSFPNIPFVWHFKEGPKLCIDLGKWEKLLNLYSLSDGKIYINEESKSWFEQFMPTSILKTSKIMILDGDLPKIDYFTGGFSKKLSSCKGGVHTVVTGRMIGMPLSDLLILAKNNIHVHVYTESYHENWQGVMDKIKTTIPEHFHIHPHCNSSQWVSELSQYDIGWLHCFNSNNKGNIQLASWDDLNIPARLSTLAAAGLPVIQKNNSNHIVAMQNIVQKYNFGVLFDNANDLSAKLKNKRLLNELTNNIINNRMKFSFDYHVPALVDFFKQIIETKKNNEKRL</sequence>
<dbReference type="CDD" id="cd00761">
    <property type="entry name" value="Glyco_tranf_GTA_type"/>
    <property type="match status" value="1"/>
</dbReference>
<reference evidence="2 3" key="1">
    <citation type="submission" date="2018-09" db="EMBL/GenBank/DDBJ databases">
        <title>Arachidicoccus sp. nov., a bacterium isolated from soil.</title>
        <authorList>
            <person name="Weon H.-Y."/>
            <person name="Kwon S.-W."/>
            <person name="Lee S.A."/>
        </authorList>
    </citation>
    <scope>NUCLEOTIDE SEQUENCE [LARGE SCALE GENOMIC DNA]</scope>
    <source>
        <strain evidence="2 3">KIS59-12</strain>
    </source>
</reference>
<dbReference type="KEGG" id="ark:D6B99_16340"/>
<dbReference type="InterPro" id="IPR001173">
    <property type="entry name" value="Glyco_trans_2-like"/>
</dbReference>
<dbReference type="PANTHER" id="PTHR22916:SF3">
    <property type="entry name" value="UDP-GLCNAC:BETAGAL BETA-1,3-N-ACETYLGLUCOSAMINYLTRANSFERASE-LIKE PROTEIN 1"/>
    <property type="match status" value="1"/>
</dbReference>
<dbReference type="Gene3D" id="3.40.50.2000">
    <property type="entry name" value="Glycogen Phosphorylase B"/>
    <property type="match status" value="1"/>
</dbReference>
<dbReference type="AlphaFoldDB" id="A0A386HT35"/>
<proteinExistence type="predicted"/>
<accession>A0A386HT35</accession>
<feature type="domain" description="Glycosyltransferase 2-like" evidence="1">
    <location>
        <begin position="5"/>
        <end position="135"/>
    </location>
</feature>
<evidence type="ECO:0000313" key="3">
    <source>
        <dbReference type="Proteomes" id="UP000266118"/>
    </source>
</evidence>
<dbReference type="EMBL" id="CP032489">
    <property type="protein sequence ID" value="AYD49045.1"/>
    <property type="molecule type" value="Genomic_DNA"/>
</dbReference>
<protein>
    <submittedName>
        <fullName evidence="2">Glycosyltransferase</fullName>
    </submittedName>
</protein>
<gene>
    <name evidence="2" type="ORF">D6B99_16340</name>
</gene>
<dbReference type="Proteomes" id="UP000266118">
    <property type="component" value="Chromosome"/>
</dbReference>